<dbReference type="GO" id="GO:0006596">
    <property type="term" value="P:polyamine biosynthetic process"/>
    <property type="evidence" value="ECO:0007669"/>
    <property type="project" value="UniProtKB-KW"/>
</dbReference>
<feature type="transmembrane region" description="Helical" evidence="2">
    <location>
        <begin position="408"/>
        <end position="426"/>
    </location>
</feature>
<keyword evidence="2" id="KW-0472">Membrane</keyword>
<feature type="transmembrane region" description="Helical" evidence="2">
    <location>
        <begin position="21"/>
        <end position="43"/>
    </location>
</feature>
<reference evidence="3 4" key="1">
    <citation type="submission" date="2019-02" db="EMBL/GenBank/DDBJ databases">
        <title>Deep-cultivation of Planctomycetes and their phenomic and genomic characterization uncovers novel biology.</title>
        <authorList>
            <person name="Wiegand S."/>
            <person name="Jogler M."/>
            <person name="Boedeker C."/>
            <person name="Pinto D."/>
            <person name="Vollmers J."/>
            <person name="Rivas-Marin E."/>
            <person name="Kohn T."/>
            <person name="Peeters S.H."/>
            <person name="Heuer A."/>
            <person name="Rast P."/>
            <person name="Oberbeckmann S."/>
            <person name="Bunk B."/>
            <person name="Jeske O."/>
            <person name="Meyerdierks A."/>
            <person name="Storesund J.E."/>
            <person name="Kallscheuer N."/>
            <person name="Luecker S."/>
            <person name="Lage O.M."/>
            <person name="Pohl T."/>
            <person name="Merkel B.J."/>
            <person name="Hornburger P."/>
            <person name="Mueller R.-W."/>
            <person name="Bruemmer F."/>
            <person name="Labrenz M."/>
            <person name="Spormann A.M."/>
            <person name="Op den Camp H."/>
            <person name="Overmann J."/>
            <person name="Amann R."/>
            <person name="Jetten M.S.M."/>
            <person name="Mascher T."/>
            <person name="Medema M.H."/>
            <person name="Devos D.P."/>
            <person name="Kaster A.-K."/>
            <person name="Ovreas L."/>
            <person name="Rohde M."/>
            <person name="Galperin M.Y."/>
            <person name="Jogler C."/>
        </authorList>
    </citation>
    <scope>NUCLEOTIDE SEQUENCE [LARGE SCALE GENOMIC DNA]</scope>
    <source>
        <strain evidence="3 4">Pan161</strain>
    </source>
</reference>
<feature type="transmembrane region" description="Helical" evidence="2">
    <location>
        <begin position="127"/>
        <end position="153"/>
    </location>
</feature>
<dbReference type="Pfam" id="PF01564">
    <property type="entry name" value="Spermine_synth"/>
    <property type="match status" value="1"/>
</dbReference>
<dbReference type="InterPro" id="IPR029063">
    <property type="entry name" value="SAM-dependent_MTases_sf"/>
</dbReference>
<evidence type="ECO:0000256" key="1">
    <source>
        <dbReference type="ARBA" id="ARBA00023115"/>
    </source>
</evidence>
<keyword evidence="4" id="KW-1185">Reference proteome</keyword>
<feature type="transmembrane region" description="Helical" evidence="2">
    <location>
        <begin position="360"/>
        <end position="387"/>
    </location>
</feature>
<dbReference type="CDD" id="cd02440">
    <property type="entry name" value="AdoMet_MTases"/>
    <property type="match status" value="1"/>
</dbReference>
<dbReference type="SUPFAM" id="SSF53335">
    <property type="entry name" value="S-adenosyl-L-methionine-dependent methyltransferases"/>
    <property type="match status" value="1"/>
</dbReference>
<feature type="transmembrane region" description="Helical" evidence="2">
    <location>
        <begin position="173"/>
        <end position="191"/>
    </location>
</feature>
<feature type="transmembrane region" description="Helical" evidence="2">
    <location>
        <begin position="49"/>
        <end position="68"/>
    </location>
</feature>
<feature type="transmembrane region" description="Helical" evidence="2">
    <location>
        <begin position="197"/>
        <end position="217"/>
    </location>
</feature>
<keyword evidence="1" id="KW-0620">Polyamine biosynthesis</keyword>
<feature type="transmembrane region" description="Helical" evidence="2">
    <location>
        <begin position="462"/>
        <end position="479"/>
    </location>
</feature>
<dbReference type="RefSeq" id="WP_145231471.1">
    <property type="nucleotide sequence ID" value="NZ_CP036343.1"/>
</dbReference>
<dbReference type="PANTHER" id="PTHR43317">
    <property type="entry name" value="THERMOSPERMINE SYNTHASE ACAULIS5"/>
    <property type="match status" value="1"/>
</dbReference>
<keyword evidence="2" id="KW-1133">Transmembrane helix</keyword>
<dbReference type="Gene3D" id="3.40.50.150">
    <property type="entry name" value="Vaccinia Virus protein VP39"/>
    <property type="match status" value="1"/>
</dbReference>
<feature type="transmembrane region" description="Helical" evidence="2">
    <location>
        <begin position="261"/>
        <end position="285"/>
    </location>
</feature>
<protein>
    <submittedName>
        <fullName evidence="3">Spermidine synthase</fullName>
    </submittedName>
</protein>
<dbReference type="Proteomes" id="UP000316855">
    <property type="component" value="Chromosome"/>
</dbReference>
<feature type="transmembrane region" description="Helical" evidence="2">
    <location>
        <begin position="89"/>
        <end position="107"/>
    </location>
</feature>
<accession>A0A517VKG2</accession>
<organism evidence="3 4">
    <name type="scientific">Gimesia algae</name>
    <dbReference type="NCBI Taxonomy" id="2527971"/>
    <lineage>
        <taxon>Bacteria</taxon>
        <taxon>Pseudomonadati</taxon>
        <taxon>Planctomycetota</taxon>
        <taxon>Planctomycetia</taxon>
        <taxon>Planctomycetales</taxon>
        <taxon>Planctomycetaceae</taxon>
        <taxon>Gimesia</taxon>
    </lineage>
</organism>
<dbReference type="AlphaFoldDB" id="A0A517VKG2"/>
<evidence type="ECO:0000313" key="4">
    <source>
        <dbReference type="Proteomes" id="UP000316855"/>
    </source>
</evidence>
<feature type="transmembrane region" description="Helical" evidence="2">
    <location>
        <begin position="328"/>
        <end position="354"/>
    </location>
</feature>
<dbReference type="KEGG" id="gax:Pan161_51910"/>
<name>A0A517VKG2_9PLAN</name>
<keyword evidence="2" id="KW-0812">Transmembrane</keyword>
<dbReference type="EMBL" id="CP036343">
    <property type="protein sequence ID" value="QDT93511.1"/>
    <property type="molecule type" value="Genomic_DNA"/>
</dbReference>
<dbReference type="PANTHER" id="PTHR43317:SF11">
    <property type="entry name" value="POLYAMINE AMINOPROPYLTRANSFERASE 2"/>
    <property type="match status" value="1"/>
</dbReference>
<evidence type="ECO:0000256" key="2">
    <source>
        <dbReference type="SAM" id="Phobius"/>
    </source>
</evidence>
<proteinExistence type="predicted"/>
<gene>
    <name evidence="3" type="ORF">Pan161_51910</name>
</gene>
<sequence length="1123" mass="126511">MIRSFAQNLVRFSLSFLQQRMGVSFLLGSVCGLYILSCVQRFQNLVSDSPEVMTGIGLAIVMGIWLGLPQRAIVSSEDSGAETVPHQKRIHFTLLILSFWSICYPFLLAQFNQVLHWVTLTQMTNVVFLTGLMTLSAMTLILPVVFWSTRLFWFATLTAGARKNSRTTITSQLARFLTGVSVSLILSAYWLVPVFGWTGTLLIPLIATLAFCCVPWIGTLCKSYLPEYSHWLKLDLFQTDTQSHSDFEATKRAVAPPRIPMVIRVGSYVMSLATGILLVVVSRVLFQLYPDSLYLKVTIWAGFLLGIAAAFAFLQARKPGKLAQMTSSLSLVTALTGIGCLALFPLLVSWMLYANAYIEYALLLSVIRGGLTAALFCLLGTCWGGWLKLSSPTQYSRVENSTITTLPVWQPLCLLAGMFSCLWLIGSAVIELKTIAVVTSLVLLSLAVLVRLTHFRLPTSRWRAAAMTCGLVLLTTGLFSHNNYDVHHSAKLLFSTNTFTGLRYGLKPELLPHLDEGRCLSELEGQYGTFTIWSYRENQIQIRRSGLPFGVTSVDAGLCPHTTGELMPFVIPVVLHERPADVLFLGLGAGVGVNSSLDFPVQHVTCLEPDRSLVKLYHEEIAPRNAISAFDSERVELVQMPIALAMAARTDTETQYDLIISNPAHSVVTQSQAEYTAEFYRNVSRHLNADGIFCQRFQHIDFGAQPLRVMAQTFRAAFQQVLAIEIANGETLFLGTNSAQGFIRNNLIDRIQAPQVRRTLAQVGWDWSVLLNLAAYSNKALADMTVDFKTSVNHSSTGNFAFTLPYEMMRWGMKQEEIRKMVSAEIRSENPVKEYRSSRLLNWMEGEKNDPIILRRLSEVTAQNRLMARYPDQYWKYRKPAKDQITENPRSLIKQVAAENLHKEDYIHDEDKRRMFYFKALSDAMEKASPTADQIGRVTTFTATYDPMISYFMHDEVAELYNKSDDAPDILEFSHRLHAINYGSANDRSIVSVVRALELAATDPSLFQEPGQQWDHLNGLLQSLKYRWDNRSQARPLTSKQALHDIELSISGIERAFETMDEIQAQANVSAQDWQLRKKVLERTLVRPLETYHERVLPHHYKKSREERKKLLDGLNLPSIPSL</sequence>
<evidence type="ECO:0000313" key="3">
    <source>
        <dbReference type="EMBL" id="QDT93511.1"/>
    </source>
</evidence>
<feature type="transmembrane region" description="Helical" evidence="2">
    <location>
        <begin position="297"/>
        <end position="316"/>
    </location>
</feature>
<feature type="transmembrane region" description="Helical" evidence="2">
    <location>
        <begin position="432"/>
        <end position="450"/>
    </location>
</feature>
<dbReference type="OrthoDB" id="207189at2"/>